<reference evidence="1" key="1">
    <citation type="journal article" date="2015" name="Nature">
        <title>Complex archaea that bridge the gap between prokaryotes and eukaryotes.</title>
        <authorList>
            <person name="Spang A."/>
            <person name="Saw J.H."/>
            <person name="Jorgensen S.L."/>
            <person name="Zaremba-Niedzwiedzka K."/>
            <person name="Martijn J."/>
            <person name="Lind A.E."/>
            <person name="van Eijk R."/>
            <person name="Schleper C."/>
            <person name="Guy L."/>
            <person name="Ettema T.J."/>
        </authorList>
    </citation>
    <scope>NUCLEOTIDE SEQUENCE</scope>
</reference>
<dbReference type="AlphaFoldDB" id="A0A0F8YT00"/>
<feature type="non-terminal residue" evidence="1">
    <location>
        <position position="1"/>
    </location>
</feature>
<organism evidence="1">
    <name type="scientific">marine sediment metagenome</name>
    <dbReference type="NCBI Taxonomy" id="412755"/>
    <lineage>
        <taxon>unclassified sequences</taxon>
        <taxon>metagenomes</taxon>
        <taxon>ecological metagenomes</taxon>
    </lineage>
</organism>
<evidence type="ECO:0000313" key="1">
    <source>
        <dbReference type="EMBL" id="KKK76880.1"/>
    </source>
</evidence>
<sequence>ASFVGESYCSHEVIERSAIAQLAPSRPYLTDRHQPKGGPL</sequence>
<name>A0A0F8YT00_9ZZZZ</name>
<proteinExistence type="predicted"/>
<dbReference type="EMBL" id="LAZR01055213">
    <property type="protein sequence ID" value="KKK76880.1"/>
    <property type="molecule type" value="Genomic_DNA"/>
</dbReference>
<protein>
    <submittedName>
        <fullName evidence="1">Uncharacterized protein</fullName>
    </submittedName>
</protein>
<gene>
    <name evidence="1" type="ORF">LCGC14_2859170</name>
</gene>
<accession>A0A0F8YT00</accession>
<comment type="caution">
    <text evidence="1">The sequence shown here is derived from an EMBL/GenBank/DDBJ whole genome shotgun (WGS) entry which is preliminary data.</text>
</comment>